<dbReference type="Pfam" id="PF00106">
    <property type="entry name" value="adh_short"/>
    <property type="match status" value="1"/>
</dbReference>
<dbReference type="GeneID" id="92180360"/>
<keyword evidence="2" id="KW-0560">Oxidoreductase</keyword>
<dbReference type="RefSeq" id="XP_066803712.1">
    <property type="nucleotide sequence ID" value="XM_066946211.1"/>
</dbReference>
<dbReference type="KEGG" id="kne:92180360"/>
<evidence type="ECO:0000256" key="1">
    <source>
        <dbReference type="ARBA" id="ARBA00006484"/>
    </source>
</evidence>
<evidence type="ECO:0000256" key="2">
    <source>
        <dbReference type="ARBA" id="ARBA00023002"/>
    </source>
</evidence>
<dbReference type="Gene3D" id="3.40.50.720">
    <property type="entry name" value="NAD(P)-binding Rossmann-like Domain"/>
    <property type="match status" value="1"/>
</dbReference>
<evidence type="ECO:0000313" key="4">
    <source>
        <dbReference type="Proteomes" id="UP001388673"/>
    </source>
</evidence>
<dbReference type="PANTHER" id="PTHR24320">
    <property type="entry name" value="RETINOL DEHYDROGENASE"/>
    <property type="match status" value="1"/>
</dbReference>
<comment type="similarity">
    <text evidence="1">Belongs to the short-chain dehydrogenases/reductases (SDR) family.</text>
</comment>
<evidence type="ECO:0000313" key="3">
    <source>
        <dbReference type="EMBL" id="KAK8858871.1"/>
    </source>
</evidence>
<dbReference type="InterPro" id="IPR036291">
    <property type="entry name" value="NAD(P)-bd_dom_sf"/>
</dbReference>
<reference evidence="3 4" key="1">
    <citation type="journal article" date="2024" name="bioRxiv">
        <title>Comparative genomics of Cryptococcus and Kwoniella reveals pathogenesis evolution and contrasting karyotype dynamics via intercentromeric recombination or chromosome fusion.</title>
        <authorList>
            <person name="Coelho M.A."/>
            <person name="David-Palma M."/>
            <person name="Shea T."/>
            <person name="Bowers K."/>
            <person name="McGinley-Smith S."/>
            <person name="Mohammad A.W."/>
            <person name="Gnirke A."/>
            <person name="Yurkov A.M."/>
            <person name="Nowrousian M."/>
            <person name="Sun S."/>
            <person name="Cuomo C.A."/>
            <person name="Heitman J."/>
        </authorList>
    </citation>
    <scope>NUCLEOTIDE SEQUENCE [LARGE SCALE GENOMIC DNA]</scope>
    <source>
        <strain evidence="3 4">CBS 13917</strain>
    </source>
</reference>
<dbReference type="InterPro" id="IPR002347">
    <property type="entry name" value="SDR_fam"/>
</dbReference>
<dbReference type="PANTHER" id="PTHR24320:SF283">
    <property type="entry name" value="RETINOL DEHYDROGENASE 11"/>
    <property type="match status" value="1"/>
</dbReference>
<dbReference type="SUPFAM" id="SSF51735">
    <property type="entry name" value="NAD(P)-binding Rossmann-fold domains"/>
    <property type="match status" value="1"/>
</dbReference>
<dbReference type="AlphaFoldDB" id="A0AAW0YTA0"/>
<comment type="caution">
    <text evidence="3">The sequence shown here is derived from an EMBL/GenBank/DDBJ whole genome shotgun (WGS) entry which is preliminary data.</text>
</comment>
<dbReference type="Proteomes" id="UP001388673">
    <property type="component" value="Unassembled WGS sequence"/>
</dbReference>
<evidence type="ECO:0008006" key="5">
    <source>
        <dbReference type="Google" id="ProtNLM"/>
    </source>
</evidence>
<gene>
    <name evidence="3" type="ORF">IAR55_003102</name>
</gene>
<sequence>MAFTSSILITGGTSGLGYETALTLAKSQPTTQIIVAARNPRDTAETINALTSNDPPNVVYLPLDLMTRAKTREFVKLYESNKFPPLRALILNAGLQLVDKVIITSDGIEAMFAIDHVNQALLFFLLRDQLTETARVILVGSSAHDPATKQIPAVNYTTVEAAAHPPTDKKYEGRAEGMRRYGTSKLCNYLFAYSLARHVKASNRQWRIIVLDPGVMPTRLYRWLPGPVETFWLWILPTFVGRAIIKNFIPTEVVAATLTRVAVADEYGTPDMNGRYIHGKDGKDTKSSVQSYNVAFQEELYDWTVKEIAIGNELEDFKRL</sequence>
<name>A0AAW0YTA0_9TREE</name>
<protein>
    <recommendedName>
        <fullName evidence="5">Short-chain dehydrogenase</fullName>
    </recommendedName>
</protein>
<organism evidence="3 4">
    <name type="scientific">Kwoniella newhampshirensis</name>
    <dbReference type="NCBI Taxonomy" id="1651941"/>
    <lineage>
        <taxon>Eukaryota</taxon>
        <taxon>Fungi</taxon>
        <taxon>Dikarya</taxon>
        <taxon>Basidiomycota</taxon>
        <taxon>Agaricomycotina</taxon>
        <taxon>Tremellomycetes</taxon>
        <taxon>Tremellales</taxon>
        <taxon>Cryptococcaceae</taxon>
        <taxon>Kwoniella</taxon>
    </lineage>
</organism>
<accession>A0AAW0YTA0</accession>
<dbReference type="GO" id="GO:0016491">
    <property type="term" value="F:oxidoreductase activity"/>
    <property type="evidence" value="ECO:0007669"/>
    <property type="project" value="UniProtKB-KW"/>
</dbReference>
<proteinExistence type="inferred from homology"/>
<dbReference type="EMBL" id="JBCAWK010000005">
    <property type="protein sequence ID" value="KAK8858871.1"/>
    <property type="molecule type" value="Genomic_DNA"/>
</dbReference>
<keyword evidence="4" id="KW-1185">Reference proteome</keyword>